<dbReference type="CDD" id="cd05289">
    <property type="entry name" value="MDR_like_2"/>
    <property type="match status" value="1"/>
</dbReference>
<dbReference type="InterPro" id="IPR036291">
    <property type="entry name" value="NAD(P)-bd_dom_sf"/>
</dbReference>
<dbReference type="PANTHER" id="PTHR11695">
    <property type="entry name" value="ALCOHOL DEHYDROGENASE RELATED"/>
    <property type="match status" value="1"/>
</dbReference>
<dbReference type="SUPFAM" id="SSF50129">
    <property type="entry name" value="GroES-like"/>
    <property type="match status" value="1"/>
</dbReference>
<dbReference type="Gene3D" id="3.40.50.720">
    <property type="entry name" value="NAD(P)-binding Rossmann-like Domain"/>
    <property type="match status" value="1"/>
</dbReference>
<comment type="caution">
    <text evidence="2">The sequence shown here is derived from an EMBL/GenBank/DDBJ whole genome shotgun (WGS) entry which is preliminary data.</text>
</comment>
<dbReference type="InterPro" id="IPR011032">
    <property type="entry name" value="GroES-like_sf"/>
</dbReference>
<proteinExistence type="predicted"/>
<name>A0ABT9SVS1_9GAMM</name>
<dbReference type="RefSeq" id="WP_306848323.1">
    <property type="nucleotide sequence ID" value="NZ_JAUSSK010000002.1"/>
</dbReference>
<evidence type="ECO:0000313" key="2">
    <source>
        <dbReference type="EMBL" id="MDQ0009091.1"/>
    </source>
</evidence>
<protein>
    <submittedName>
        <fullName evidence="2">NADPH:quinone reductase-like Zn-dependent oxidoreductase</fullName>
    </submittedName>
</protein>
<evidence type="ECO:0000259" key="1">
    <source>
        <dbReference type="SMART" id="SM00829"/>
    </source>
</evidence>
<dbReference type="SMART" id="SM00829">
    <property type="entry name" value="PKS_ER"/>
    <property type="match status" value="1"/>
</dbReference>
<accession>A0ABT9SVS1</accession>
<gene>
    <name evidence="2" type="ORF">J2T07_001268</name>
</gene>
<dbReference type="Gene3D" id="3.90.180.10">
    <property type="entry name" value="Medium-chain alcohol dehydrogenases, catalytic domain"/>
    <property type="match status" value="1"/>
</dbReference>
<dbReference type="InterPro" id="IPR020843">
    <property type="entry name" value="ER"/>
</dbReference>
<dbReference type="SUPFAM" id="SSF51735">
    <property type="entry name" value="NAD(P)-binding Rossmann-fold domains"/>
    <property type="match status" value="1"/>
</dbReference>
<dbReference type="PANTHER" id="PTHR11695:SF294">
    <property type="entry name" value="RETICULON-4-INTERACTING PROTEIN 1, MITOCHONDRIAL"/>
    <property type="match status" value="1"/>
</dbReference>
<dbReference type="Proteomes" id="UP001237737">
    <property type="component" value="Unassembled WGS sequence"/>
</dbReference>
<organism evidence="2 3">
    <name type="scientific">Luteibacter jiangsuensis</name>
    <dbReference type="NCBI Taxonomy" id="637577"/>
    <lineage>
        <taxon>Bacteria</taxon>
        <taxon>Pseudomonadati</taxon>
        <taxon>Pseudomonadota</taxon>
        <taxon>Gammaproteobacteria</taxon>
        <taxon>Lysobacterales</taxon>
        <taxon>Rhodanobacteraceae</taxon>
        <taxon>Luteibacter</taxon>
    </lineage>
</organism>
<sequence length="241" mass="25253">MKRLQYHRYGGAEVMSLEECTVPMLAPGKVRVRVKSAAINPIDWKLRQGAMKWVTGRKFPRGMGSDFAGIVEKIGVGVTGFYVGDEVFGTLDIKSQGAFAEFVDADPRLLVHKPKRLSFSQAACIPVPATTAWAAIVDTAHARSGLRIFVHGCSGAVGNFAIQLAIAGGASVAGSCGAVALSSGTPAGVEALYAYGDKALFAALGKYDVVFDTLGTLSIAEGLALLKPKGRLIDINPTPEG</sequence>
<reference evidence="2 3" key="1">
    <citation type="submission" date="2023-07" db="EMBL/GenBank/DDBJ databases">
        <title>Sorghum-associated microbial communities from plants grown in Nebraska, USA.</title>
        <authorList>
            <person name="Schachtman D."/>
        </authorList>
    </citation>
    <scope>NUCLEOTIDE SEQUENCE [LARGE SCALE GENOMIC DNA]</scope>
    <source>
        <strain evidence="2 3">CC60</strain>
    </source>
</reference>
<dbReference type="Pfam" id="PF08240">
    <property type="entry name" value="ADH_N"/>
    <property type="match status" value="1"/>
</dbReference>
<feature type="domain" description="Enoyl reductase (ER)" evidence="1">
    <location>
        <begin position="10"/>
        <end position="241"/>
    </location>
</feature>
<dbReference type="InterPro" id="IPR050700">
    <property type="entry name" value="YIM1/Zinc_Alcohol_DH_Fams"/>
</dbReference>
<keyword evidence="3" id="KW-1185">Reference proteome</keyword>
<evidence type="ECO:0000313" key="3">
    <source>
        <dbReference type="Proteomes" id="UP001237737"/>
    </source>
</evidence>
<dbReference type="EMBL" id="JAUSSK010000002">
    <property type="protein sequence ID" value="MDQ0009091.1"/>
    <property type="molecule type" value="Genomic_DNA"/>
</dbReference>
<dbReference type="InterPro" id="IPR013154">
    <property type="entry name" value="ADH-like_N"/>
</dbReference>